<dbReference type="SUPFAM" id="SSF53335">
    <property type="entry name" value="S-adenosyl-L-methionine-dependent methyltransferases"/>
    <property type="match status" value="1"/>
</dbReference>
<organism evidence="6">
    <name type="scientific">viral metagenome</name>
    <dbReference type="NCBI Taxonomy" id="1070528"/>
    <lineage>
        <taxon>unclassified sequences</taxon>
        <taxon>metagenomes</taxon>
        <taxon>organismal metagenomes</taxon>
    </lineage>
</organism>
<dbReference type="PANTHER" id="PTHR43667">
    <property type="entry name" value="CYCLOPROPANE-FATTY-ACYL-PHOSPHOLIPID SYNTHASE"/>
    <property type="match status" value="1"/>
</dbReference>
<evidence type="ECO:0000313" key="6">
    <source>
        <dbReference type="EMBL" id="QHS92095.1"/>
    </source>
</evidence>
<feature type="transmembrane region" description="Helical" evidence="5">
    <location>
        <begin position="12"/>
        <end position="32"/>
    </location>
</feature>
<name>A0A6C0BIB9_9ZZZZ</name>
<dbReference type="Pfam" id="PF02353">
    <property type="entry name" value="CMAS"/>
    <property type="match status" value="1"/>
</dbReference>
<keyword evidence="4" id="KW-0443">Lipid metabolism</keyword>
<dbReference type="EMBL" id="MN739168">
    <property type="protein sequence ID" value="QHS92095.1"/>
    <property type="molecule type" value="Genomic_DNA"/>
</dbReference>
<keyword evidence="5" id="KW-0472">Membrane</keyword>
<evidence type="ECO:0000256" key="1">
    <source>
        <dbReference type="ARBA" id="ARBA00022603"/>
    </source>
</evidence>
<dbReference type="InterPro" id="IPR029063">
    <property type="entry name" value="SAM-dependent_MTases_sf"/>
</dbReference>
<dbReference type="GO" id="GO:0006629">
    <property type="term" value="P:lipid metabolic process"/>
    <property type="evidence" value="ECO:0007669"/>
    <property type="project" value="UniProtKB-KW"/>
</dbReference>
<accession>A0A6C0BIB9</accession>
<keyword evidence="3" id="KW-0949">S-adenosyl-L-methionine</keyword>
<proteinExistence type="predicted"/>
<keyword evidence="2" id="KW-0808">Transferase</keyword>
<evidence type="ECO:0000256" key="2">
    <source>
        <dbReference type="ARBA" id="ARBA00022679"/>
    </source>
</evidence>
<keyword evidence="5" id="KW-1133">Transmembrane helix</keyword>
<keyword evidence="1" id="KW-0489">Methyltransferase</keyword>
<sequence length="442" mass="51906">MKFYKKTYKNFTLPFYIFSLTLVLQLIVTYVFTKTKRFSIRALVRNLSVTFSIYYAMKTKNYFLLGIPLLLEAVIEFLKLNGYDMDPYVATEYQYSDYWIDRSRRNPLISNFSEANFDGILGFNTRDNSSENNKKLYEWSKYAYLSSINKPKAVLYDLNKNIVPEPKILKKMVDDKKFELISKNCGITQGMRILEIGFGDGDFMDYIYKNYTVRPIGVSIANEQVKFVKERGFEAYHMNSWDMTPEVLGTFDIILQCGNLEYILRSGQNHEEVYTKYSTIINHLLKPNGKYFITCCHINDKYAGRTWGDSLDYYLHIYYLWAGNDGFYPIGKDGFSKYANKAGLTTIYQEERTHDYLINMNFLFSYFQCYDGSCVTSFSLSSLADALFKTIAGPYYIHTYLAYLSTESYIWNPFLWEFVPQDRNGKWTPPVTLQYIMFKKES</sequence>
<reference evidence="6" key="1">
    <citation type="journal article" date="2020" name="Nature">
        <title>Giant virus diversity and host interactions through global metagenomics.</title>
        <authorList>
            <person name="Schulz F."/>
            <person name="Roux S."/>
            <person name="Paez-Espino D."/>
            <person name="Jungbluth S."/>
            <person name="Walsh D.A."/>
            <person name="Denef V.J."/>
            <person name="McMahon K.D."/>
            <person name="Konstantinidis K.T."/>
            <person name="Eloe-Fadrosh E.A."/>
            <person name="Kyrpides N.C."/>
            <person name="Woyke T."/>
        </authorList>
    </citation>
    <scope>NUCLEOTIDE SEQUENCE</scope>
    <source>
        <strain evidence="6">GVMAG-M-3300013285-6</strain>
    </source>
</reference>
<evidence type="ECO:0000256" key="5">
    <source>
        <dbReference type="SAM" id="Phobius"/>
    </source>
</evidence>
<evidence type="ECO:0008006" key="7">
    <source>
        <dbReference type="Google" id="ProtNLM"/>
    </source>
</evidence>
<evidence type="ECO:0000256" key="4">
    <source>
        <dbReference type="ARBA" id="ARBA00023098"/>
    </source>
</evidence>
<evidence type="ECO:0000256" key="3">
    <source>
        <dbReference type="ARBA" id="ARBA00022691"/>
    </source>
</evidence>
<keyword evidence="5" id="KW-0812">Transmembrane</keyword>
<dbReference type="Gene3D" id="3.40.50.150">
    <property type="entry name" value="Vaccinia Virus protein VP39"/>
    <property type="match status" value="1"/>
</dbReference>
<dbReference type="PANTHER" id="PTHR43667:SF1">
    <property type="entry name" value="CYCLOPROPANE-FATTY-ACYL-PHOSPHOLIPID SYNTHASE"/>
    <property type="match status" value="1"/>
</dbReference>
<dbReference type="GO" id="GO:0008168">
    <property type="term" value="F:methyltransferase activity"/>
    <property type="evidence" value="ECO:0007669"/>
    <property type="project" value="UniProtKB-KW"/>
</dbReference>
<dbReference type="AlphaFoldDB" id="A0A6C0BIB9"/>
<protein>
    <recommendedName>
        <fullName evidence="7">Methyltransferase domain-containing protein</fullName>
    </recommendedName>
</protein>
<dbReference type="InterPro" id="IPR050723">
    <property type="entry name" value="CFA/CMAS"/>
</dbReference>
<dbReference type="GO" id="GO:0032259">
    <property type="term" value="P:methylation"/>
    <property type="evidence" value="ECO:0007669"/>
    <property type="project" value="UniProtKB-KW"/>
</dbReference>